<dbReference type="Proteomes" id="UP000003240">
    <property type="component" value="Unassembled WGS sequence"/>
</dbReference>
<dbReference type="NCBIfam" id="NF008752">
    <property type="entry name" value="PRK11784.1-4"/>
    <property type="match status" value="1"/>
</dbReference>
<dbReference type="EMBL" id="AFGF01000241">
    <property type="protein sequence ID" value="EGO62111.1"/>
    <property type="molecule type" value="Genomic_DNA"/>
</dbReference>
<dbReference type="PROSITE" id="PS50206">
    <property type="entry name" value="RHODANESE_3"/>
    <property type="match status" value="1"/>
</dbReference>
<dbReference type="InterPro" id="IPR058840">
    <property type="entry name" value="AAA_SelU"/>
</dbReference>
<feature type="domain" description="Rhodanese" evidence="2">
    <location>
        <begin position="9"/>
        <end position="126"/>
    </location>
</feature>
<dbReference type="SMART" id="SM00450">
    <property type="entry name" value="RHOD"/>
    <property type="match status" value="1"/>
</dbReference>
<dbReference type="SUPFAM" id="SSF52821">
    <property type="entry name" value="Rhodanese/Cell cycle control phosphatase"/>
    <property type="match status" value="1"/>
</dbReference>
<comment type="caution">
    <text evidence="3">The sequence shown here is derived from an EMBL/GenBank/DDBJ whole genome shotgun (WGS) entry which is preliminary data.</text>
</comment>
<dbReference type="InterPro" id="IPR036873">
    <property type="entry name" value="Rhodanese-like_dom_sf"/>
</dbReference>
<dbReference type="PANTHER" id="PTHR30401">
    <property type="entry name" value="TRNA 2-SELENOURIDINE SYNTHASE"/>
    <property type="match status" value="1"/>
</dbReference>
<dbReference type="NCBIfam" id="TIGR03167">
    <property type="entry name" value="tRNA_sel_U_synt"/>
    <property type="match status" value="1"/>
</dbReference>
<dbReference type="PANTHER" id="PTHR30401:SF0">
    <property type="entry name" value="TRNA 2-SELENOURIDINE SYNTHASE"/>
    <property type="match status" value="1"/>
</dbReference>
<proteinExistence type="predicted"/>
<dbReference type="Pfam" id="PF26341">
    <property type="entry name" value="AAA_SelU"/>
    <property type="match status" value="1"/>
</dbReference>
<gene>
    <name evidence="3" type="ORF">ALO_19972</name>
</gene>
<evidence type="ECO:0000259" key="2">
    <source>
        <dbReference type="PROSITE" id="PS50206"/>
    </source>
</evidence>
<dbReference type="eggNOG" id="COG2603">
    <property type="taxonomic scope" value="Bacteria"/>
</dbReference>
<dbReference type="Pfam" id="PF00581">
    <property type="entry name" value="Rhodanese"/>
    <property type="match status" value="1"/>
</dbReference>
<organism evidence="3 4">
    <name type="scientific">Acetonema longum DSM 6540</name>
    <dbReference type="NCBI Taxonomy" id="1009370"/>
    <lineage>
        <taxon>Bacteria</taxon>
        <taxon>Bacillati</taxon>
        <taxon>Bacillota</taxon>
        <taxon>Negativicutes</taxon>
        <taxon>Acetonemataceae</taxon>
        <taxon>Acetonema</taxon>
    </lineage>
</organism>
<dbReference type="InterPro" id="IPR001763">
    <property type="entry name" value="Rhodanese-like_dom"/>
</dbReference>
<dbReference type="SUPFAM" id="SSF52540">
    <property type="entry name" value="P-loop containing nucleoside triphosphate hydrolases"/>
    <property type="match status" value="1"/>
</dbReference>
<dbReference type="InterPro" id="IPR017582">
    <property type="entry name" value="SelU"/>
</dbReference>
<dbReference type="STRING" id="1009370.ALO_19972"/>
<evidence type="ECO:0000313" key="3">
    <source>
        <dbReference type="EMBL" id="EGO62111.1"/>
    </source>
</evidence>
<evidence type="ECO:0000313" key="4">
    <source>
        <dbReference type="Proteomes" id="UP000003240"/>
    </source>
</evidence>
<dbReference type="AlphaFoldDB" id="F7NPE9"/>
<dbReference type="NCBIfam" id="NF008750">
    <property type="entry name" value="PRK11784.1-2"/>
    <property type="match status" value="1"/>
</dbReference>
<evidence type="ECO:0000256" key="1">
    <source>
        <dbReference type="ARBA" id="ARBA00023266"/>
    </source>
</evidence>
<dbReference type="Gene3D" id="3.40.250.10">
    <property type="entry name" value="Rhodanese-like domain"/>
    <property type="match status" value="1"/>
</dbReference>
<dbReference type="InterPro" id="IPR027417">
    <property type="entry name" value="P-loop_NTPase"/>
</dbReference>
<name>F7NPE9_9FIRM</name>
<accession>F7NPE9</accession>
<dbReference type="GO" id="GO:0043828">
    <property type="term" value="F:tRNA 2-selenouridine synthase activity"/>
    <property type="evidence" value="ECO:0007669"/>
    <property type="project" value="InterPro"/>
</dbReference>
<dbReference type="GO" id="GO:0002098">
    <property type="term" value="P:tRNA wobble uridine modification"/>
    <property type="evidence" value="ECO:0007669"/>
    <property type="project" value="InterPro"/>
</dbReference>
<protein>
    <submittedName>
        <fullName evidence="3">tRNA 2-selenouridine synthase</fullName>
    </submittedName>
</protein>
<reference evidence="3 4" key="1">
    <citation type="journal article" date="2011" name="EMBO J.">
        <title>Structural diversity of bacterial flagellar motors.</title>
        <authorList>
            <person name="Chen S."/>
            <person name="Beeby M."/>
            <person name="Murphy G.E."/>
            <person name="Leadbetter J.R."/>
            <person name="Hendrixson D.R."/>
            <person name="Briegel A."/>
            <person name="Li Z."/>
            <person name="Shi J."/>
            <person name="Tocheva E.I."/>
            <person name="Muller A."/>
            <person name="Dobro M.J."/>
            <person name="Jensen G.J."/>
        </authorList>
    </citation>
    <scope>NUCLEOTIDE SEQUENCE [LARGE SCALE GENOMIC DNA]</scope>
    <source>
        <strain evidence="3 4">DSM 6540</strain>
    </source>
</reference>
<sequence length="345" mass="38231">MFSPDVLPLFIDVRSPSEYRHGAIVGAVNIPLFSDEERARVGTLYKTVGSDEAKDVGLAIASGKLSDIVNRVKELNCRERPIVVYCWRGGMRSKSLVMILDLMGIQAYQLSGGYKAYRNQILNKLQKFPLKPRIAVLCGSTGVGKTTLLAKLAARGQAMIDLEQLANHRGSAFGHLGLGKPATAQNFDAHLLGQLQSMNTEPYIVVECESKRIGNVYLPDFFHQAMQQGIRILVTASIKTRTRRLMDEYMETGPDLTDAVFASLESLRKRLGNHLTNTLRDNFLQGQIADMVEQLLLHYYDPLYGYETAGLTDFDYCVCAENLDEAADQIIAYIKQGGNANAIFG</sequence>
<keyword evidence="4" id="KW-1185">Reference proteome</keyword>
<keyword evidence="1" id="KW-0711">Selenium</keyword>